<dbReference type="GO" id="GO:0006103">
    <property type="term" value="P:2-oxoglutarate metabolic process"/>
    <property type="evidence" value="ECO:0007669"/>
    <property type="project" value="TreeGrafter"/>
</dbReference>
<dbReference type="InterPro" id="IPR050151">
    <property type="entry name" value="Class-I_Pyr_Nuc-Dis_Oxidored"/>
</dbReference>
<reference evidence="15 16" key="1">
    <citation type="journal article" date="2008" name="Int. J. Syst. Evol. Microbiol.">
        <title>Luteimonas marina sp. nov., isolated from seawater.</title>
        <authorList>
            <person name="Baik K.S."/>
            <person name="Park S.C."/>
            <person name="Kim M.S."/>
            <person name="Kim E.M."/>
            <person name="Park C."/>
            <person name="Chun J."/>
            <person name="Seong C.N."/>
        </authorList>
    </citation>
    <scope>NUCLEOTIDE SEQUENCE [LARGE SCALE GENOMIC DNA]</scope>
    <source>
        <strain evidence="15 16">FR1330</strain>
    </source>
</reference>
<dbReference type="PRINTS" id="PR00411">
    <property type="entry name" value="PNDRDTASEI"/>
</dbReference>
<feature type="region of interest" description="Disordered" evidence="13">
    <location>
        <begin position="84"/>
        <end position="158"/>
    </location>
</feature>
<keyword evidence="5" id="KW-0450">Lipoyl</keyword>
<dbReference type="CDD" id="cd06849">
    <property type="entry name" value="lipoyl_domain"/>
    <property type="match status" value="2"/>
</dbReference>
<dbReference type="Gene3D" id="2.40.50.100">
    <property type="match status" value="2"/>
</dbReference>
<accession>A0A5C5UAH8</accession>
<sequence>MANTIEVKVPDIGGYDDVPVIEVLVAVGDTVAKDQGLVTLESDKATMEVPSSHAGVVKELKVKVGDTLSEGGVVLILEAEGAAVAPPPPAGEVDARSASGGGKASAASPPPQPAQPVGTADGRSEAHGPVVHERASSPPASGGGSQATSGGTVEAKVPDIGGYSDVPVIEVLVSVGDTVKQDQGLVTLESDKATMEVPSSVAGVVKEVKVKVGDTLSEGAVVAIIEAEGGAPAYARTPDKVAPGSKPPVATSHRAPVEPVEPAPQAAAASGRKADVECRIVVLGAGPGGYTAAFRAADLGLDTVLVERYPSLGGVCLNVGCIPSKALLHAADVIEQAGHASEYGVDFGKPKINIDTLRGYKEKVVGQLTKGLAGMAKQRKVRVVQGTGRFVSANELEVAGDDGKTQLLRFEQCIIAAGSQALKLPGFPWDDPRIMDSTDALDLADVPKKLLVVGGGIIGLEMATVYRGLGSEVTVVELADQLMPGADKDLVKPLADRLKKQGVSTHLKTKVVEAKAGKKGVDVTFDGENIPEGKVYDRVLVAVGRSPNGRKIDAEKAGVRVGARGFIDVDAQMRTNVPHIFAIGDVIGQPMLAHKATHEGKLAAEVAAGEKKEWVARVIPSVAYTDPEIAWVGVTETEAKAKGLKVGVGKFPWAASGRAIGLSRTEGFTKLVFDEATHRIIGAGIVGVHAGELIAEAALAIEMGCEVEDIGHTIHPHPTLSESVAMAAEVYDGTITDLYLPKKK</sequence>
<proteinExistence type="inferred from homology"/>
<keyword evidence="6 12" id="KW-0274">FAD</keyword>
<dbReference type="InterPro" id="IPR036188">
    <property type="entry name" value="FAD/NAD-bd_sf"/>
</dbReference>
<feature type="compositionally biased region" description="Basic and acidic residues" evidence="13">
    <location>
        <begin position="122"/>
        <end position="135"/>
    </location>
</feature>
<comment type="cofactor">
    <cofactor evidence="12">
        <name>FAD</name>
        <dbReference type="ChEBI" id="CHEBI:57692"/>
    </cofactor>
    <text evidence="12">Binds 1 FAD per subunit.</text>
</comment>
<keyword evidence="8 12" id="KW-0520">NAD</keyword>
<dbReference type="InterPro" id="IPR004099">
    <property type="entry name" value="Pyr_nucl-diS_OxRdtase_dimer"/>
</dbReference>
<dbReference type="OrthoDB" id="9800167at2"/>
<dbReference type="PANTHER" id="PTHR22912">
    <property type="entry name" value="DISULFIDE OXIDOREDUCTASE"/>
    <property type="match status" value="1"/>
</dbReference>
<dbReference type="FunFam" id="3.30.390.30:FF:000001">
    <property type="entry name" value="Dihydrolipoyl dehydrogenase"/>
    <property type="match status" value="1"/>
</dbReference>
<evidence type="ECO:0000313" key="16">
    <source>
        <dbReference type="Proteomes" id="UP000319980"/>
    </source>
</evidence>
<evidence type="ECO:0000256" key="8">
    <source>
        <dbReference type="ARBA" id="ARBA00023027"/>
    </source>
</evidence>
<dbReference type="GO" id="GO:0050660">
    <property type="term" value="F:flavin adenine dinucleotide binding"/>
    <property type="evidence" value="ECO:0007669"/>
    <property type="project" value="InterPro"/>
</dbReference>
<evidence type="ECO:0000256" key="4">
    <source>
        <dbReference type="ARBA" id="ARBA00022630"/>
    </source>
</evidence>
<feature type="compositionally biased region" description="Low complexity" evidence="13">
    <location>
        <begin position="136"/>
        <end position="152"/>
    </location>
</feature>
<dbReference type="EC" id="1.8.1.4" evidence="3 12"/>
<comment type="catalytic activity">
    <reaction evidence="11 12">
        <text>N(6)-[(R)-dihydrolipoyl]-L-lysyl-[protein] + NAD(+) = N(6)-[(R)-lipoyl]-L-lysyl-[protein] + NADH + H(+)</text>
        <dbReference type="Rhea" id="RHEA:15045"/>
        <dbReference type="Rhea" id="RHEA-COMP:10474"/>
        <dbReference type="Rhea" id="RHEA-COMP:10475"/>
        <dbReference type="ChEBI" id="CHEBI:15378"/>
        <dbReference type="ChEBI" id="CHEBI:57540"/>
        <dbReference type="ChEBI" id="CHEBI:57945"/>
        <dbReference type="ChEBI" id="CHEBI:83099"/>
        <dbReference type="ChEBI" id="CHEBI:83100"/>
        <dbReference type="EC" id="1.8.1.4"/>
    </reaction>
</comment>
<comment type="cofactor">
    <cofactor evidence="1">
        <name>(R)-lipoate</name>
        <dbReference type="ChEBI" id="CHEBI:83088"/>
    </cofactor>
</comment>
<evidence type="ECO:0000256" key="13">
    <source>
        <dbReference type="SAM" id="MobiDB-lite"/>
    </source>
</evidence>
<dbReference type="Gene3D" id="3.50.50.60">
    <property type="entry name" value="FAD/NAD(P)-binding domain"/>
    <property type="match status" value="2"/>
</dbReference>
<feature type="region of interest" description="Disordered" evidence="13">
    <location>
        <begin position="236"/>
        <end position="268"/>
    </location>
</feature>
<evidence type="ECO:0000256" key="12">
    <source>
        <dbReference type="RuleBase" id="RU003692"/>
    </source>
</evidence>
<feature type="compositionally biased region" description="Low complexity" evidence="13">
    <location>
        <begin position="257"/>
        <end position="268"/>
    </location>
</feature>
<keyword evidence="16" id="KW-1185">Reference proteome</keyword>
<keyword evidence="10 12" id="KW-0676">Redox-active center</keyword>
<keyword evidence="9" id="KW-1015">Disulfide bond</keyword>
<dbReference type="PROSITE" id="PS00189">
    <property type="entry name" value="LIPOYL"/>
    <property type="match status" value="2"/>
</dbReference>
<dbReference type="InterPro" id="IPR011053">
    <property type="entry name" value="Single_hybrid_motif"/>
</dbReference>
<evidence type="ECO:0000259" key="14">
    <source>
        <dbReference type="PROSITE" id="PS50968"/>
    </source>
</evidence>
<evidence type="ECO:0000256" key="6">
    <source>
        <dbReference type="ARBA" id="ARBA00022827"/>
    </source>
</evidence>
<keyword evidence="7 12" id="KW-0560">Oxidoreductase</keyword>
<evidence type="ECO:0000256" key="7">
    <source>
        <dbReference type="ARBA" id="ARBA00023002"/>
    </source>
</evidence>
<comment type="similarity">
    <text evidence="2 12">Belongs to the class-I pyridine nucleotide-disulfide oxidoreductase family.</text>
</comment>
<dbReference type="SUPFAM" id="SSF55424">
    <property type="entry name" value="FAD/NAD-linked reductases, dimerisation (C-terminal) domain"/>
    <property type="match status" value="1"/>
</dbReference>
<dbReference type="SUPFAM" id="SSF51230">
    <property type="entry name" value="Single hybrid motif"/>
    <property type="match status" value="2"/>
</dbReference>
<evidence type="ECO:0000256" key="9">
    <source>
        <dbReference type="ARBA" id="ARBA00023157"/>
    </source>
</evidence>
<evidence type="ECO:0000256" key="11">
    <source>
        <dbReference type="ARBA" id="ARBA00049187"/>
    </source>
</evidence>
<evidence type="ECO:0000256" key="2">
    <source>
        <dbReference type="ARBA" id="ARBA00007532"/>
    </source>
</evidence>
<dbReference type="PANTHER" id="PTHR22912:SF160">
    <property type="entry name" value="DIHYDROLIPOYL DEHYDROGENASE"/>
    <property type="match status" value="1"/>
</dbReference>
<name>A0A5C5UAH8_9GAMM</name>
<dbReference type="PROSITE" id="PS00076">
    <property type="entry name" value="PYRIDINE_REDOX_1"/>
    <property type="match status" value="1"/>
</dbReference>
<dbReference type="EMBL" id="VOHK01000002">
    <property type="protein sequence ID" value="TWT22555.1"/>
    <property type="molecule type" value="Genomic_DNA"/>
</dbReference>
<dbReference type="SUPFAM" id="SSF51905">
    <property type="entry name" value="FAD/NAD(P)-binding domain"/>
    <property type="match status" value="1"/>
</dbReference>
<organism evidence="15 16">
    <name type="scientific">Luteimonas marina</name>
    <dbReference type="NCBI Taxonomy" id="488485"/>
    <lineage>
        <taxon>Bacteria</taxon>
        <taxon>Pseudomonadati</taxon>
        <taxon>Pseudomonadota</taxon>
        <taxon>Gammaproteobacteria</taxon>
        <taxon>Lysobacterales</taxon>
        <taxon>Lysobacteraceae</taxon>
        <taxon>Luteimonas</taxon>
    </lineage>
</organism>
<keyword evidence="4 12" id="KW-0285">Flavoprotein</keyword>
<protein>
    <recommendedName>
        <fullName evidence="3 12">Dihydrolipoyl dehydrogenase</fullName>
        <ecNumber evidence="3 12">1.8.1.4</ecNumber>
    </recommendedName>
</protein>
<dbReference type="InterPro" id="IPR003016">
    <property type="entry name" value="2-oxoA_DH_lipoyl-BS"/>
</dbReference>
<feature type="domain" description="Lipoyl-binding" evidence="14">
    <location>
        <begin position="152"/>
        <end position="226"/>
    </location>
</feature>
<dbReference type="PROSITE" id="PS50968">
    <property type="entry name" value="BIOTINYL_LIPOYL"/>
    <property type="match status" value="2"/>
</dbReference>
<dbReference type="InterPro" id="IPR012999">
    <property type="entry name" value="Pyr_OxRdtase_I_AS"/>
</dbReference>
<dbReference type="InterPro" id="IPR016156">
    <property type="entry name" value="FAD/NAD-linked_Rdtase_dimer_sf"/>
</dbReference>
<dbReference type="AlphaFoldDB" id="A0A5C5UAH8"/>
<gene>
    <name evidence="15" type="primary">lpdA</name>
    <name evidence="15" type="ORF">FQY83_05935</name>
</gene>
<evidence type="ECO:0000256" key="1">
    <source>
        <dbReference type="ARBA" id="ARBA00001938"/>
    </source>
</evidence>
<feature type="domain" description="Lipoyl-binding" evidence="14">
    <location>
        <begin position="4"/>
        <end position="78"/>
    </location>
</feature>
<dbReference type="InterPro" id="IPR023753">
    <property type="entry name" value="FAD/NAD-binding_dom"/>
</dbReference>
<dbReference type="FunFam" id="2.40.50.100:FF:000009">
    <property type="entry name" value="Acetyltransferase component of pyruvate dehydrogenase complex"/>
    <property type="match status" value="2"/>
</dbReference>
<evidence type="ECO:0000256" key="5">
    <source>
        <dbReference type="ARBA" id="ARBA00022823"/>
    </source>
</evidence>
<evidence type="ECO:0000313" key="15">
    <source>
        <dbReference type="EMBL" id="TWT22555.1"/>
    </source>
</evidence>
<dbReference type="InterPro" id="IPR006258">
    <property type="entry name" value="Lipoamide_DH"/>
</dbReference>
<dbReference type="NCBIfam" id="TIGR01350">
    <property type="entry name" value="lipoamide_DH"/>
    <property type="match status" value="1"/>
</dbReference>
<comment type="caution">
    <text evidence="15">The sequence shown here is derived from an EMBL/GenBank/DDBJ whole genome shotgun (WGS) entry which is preliminary data.</text>
</comment>
<evidence type="ECO:0000256" key="3">
    <source>
        <dbReference type="ARBA" id="ARBA00012608"/>
    </source>
</evidence>
<dbReference type="Gene3D" id="3.30.390.30">
    <property type="match status" value="1"/>
</dbReference>
<dbReference type="Pfam" id="PF07992">
    <property type="entry name" value="Pyr_redox_2"/>
    <property type="match status" value="1"/>
</dbReference>
<dbReference type="PRINTS" id="PR00368">
    <property type="entry name" value="FADPNR"/>
</dbReference>
<dbReference type="Pfam" id="PF00364">
    <property type="entry name" value="Biotin_lipoyl"/>
    <property type="match status" value="2"/>
</dbReference>
<dbReference type="InterPro" id="IPR000089">
    <property type="entry name" value="Biotin_lipoyl"/>
</dbReference>
<dbReference type="RefSeq" id="WP_146386017.1">
    <property type="nucleotide sequence ID" value="NZ_VOHK01000002.1"/>
</dbReference>
<comment type="miscellaneous">
    <text evidence="12">The active site is a redox-active disulfide bond.</text>
</comment>
<dbReference type="Pfam" id="PF02852">
    <property type="entry name" value="Pyr_redox_dim"/>
    <property type="match status" value="1"/>
</dbReference>
<evidence type="ECO:0000256" key="10">
    <source>
        <dbReference type="ARBA" id="ARBA00023284"/>
    </source>
</evidence>
<dbReference type="GO" id="GO:0004148">
    <property type="term" value="F:dihydrolipoyl dehydrogenase (NADH) activity"/>
    <property type="evidence" value="ECO:0007669"/>
    <property type="project" value="UniProtKB-EC"/>
</dbReference>
<dbReference type="Proteomes" id="UP000319980">
    <property type="component" value="Unassembled WGS sequence"/>
</dbReference>